<dbReference type="InterPro" id="IPR000515">
    <property type="entry name" value="MetI-like"/>
</dbReference>
<evidence type="ECO:0000256" key="5">
    <source>
        <dbReference type="ARBA" id="ARBA00022692"/>
    </source>
</evidence>
<feature type="transmembrane region" description="Helical" evidence="8">
    <location>
        <begin position="128"/>
        <end position="149"/>
    </location>
</feature>
<keyword evidence="7 8" id="KW-0472">Membrane</keyword>
<organism evidence="11 12">
    <name type="scientific">Arthrobacter oryzae</name>
    <dbReference type="NCBI Taxonomy" id="409290"/>
    <lineage>
        <taxon>Bacteria</taxon>
        <taxon>Bacillati</taxon>
        <taxon>Actinomycetota</taxon>
        <taxon>Actinomycetes</taxon>
        <taxon>Micrococcales</taxon>
        <taxon>Micrococcaceae</taxon>
        <taxon>Arthrobacter</taxon>
    </lineage>
</organism>
<protein>
    <submittedName>
        <fullName evidence="11">ABC-type spermidine/putrescine transport system permease subunit I</fullName>
    </submittedName>
</protein>
<keyword evidence="5 8" id="KW-0812">Transmembrane</keyword>
<sequence>MATLETARVPDAGPGPAKPDAKVARRERRNWRQYVGFTPAAIVFGVFFIAPLCLIVVYSFWQTKDYNLVPDFTTKNYATIATTDTYIKTLGKTILMALLATATTLAIAFPFCYWLVRYVPPRLQRVLFLLVILPFWTSYLLRVYAWVAILGDNGAINVLLKNLGLTDSPVRLFLYDTPGVFIVLVYLYFPFAALTLYSSLDRFDWSLLRAGVDLGASPMRSLVTILLPQMKLAMVTAGIFVFIPILGEYVAPEIVGGTNGVLMGNLIANFFAGYLLPLGSAASVLIALVILVLLVLFRKGLDTKDIYGS</sequence>
<dbReference type="GO" id="GO:0005886">
    <property type="term" value="C:plasma membrane"/>
    <property type="evidence" value="ECO:0007669"/>
    <property type="project" value="UniProtKB-SubCell"/>
</dbReference>
<feature type="transmembrane region" description="Helical" evidence="8">
    <location>
        <begin position="94"/>
        <end position="116"/>
    </location>
</feature>
<dbReference type="CDD" id="cd06261">
    <property type="entry name" value="TM_PBP2"/>
    <property type="match status" value="1"/>
</dbReference>
<dbReference type="PROSITE" id="PS50928">
    <property type="entry name" value="ABC_TM1"/>
    <property type="match status" value="1"/>
</dbReference>
<evidence type="ECO:0000256" key="8">
    <source>
        <dbReference type="RuleBase" id="RU363032"/>
    </source>
</evidence>
<dbReference type="PANTHER" id="PTHR42929">
    <property type="entry name" value="INNER MEMBRANE ABC TRANSPORTER PERMEASE PROTEIN YDCU-RELATED-RELATED"/>
    <property type="match status" value="1"/>
</dbReference>
<evidence type="ECO:0000256" key="7">
    <source>
        <dbReference type="ARBA" id="ARBA00023136"/>
    </source>
</evidence>
<evidence type="ECO:0000256" key="2">
    <source>
        <dbReference type="ARBA" id="ARBA00007069"/>
    </source>
</evidence>
<feature type="transmembrane region" description="Helical" evidence="8">
    <location>
        <begin position="232"/>
        <end position="251"/>
    </location>
</feature>
<feature type="transmembrane region" description="Helical" evidence="8">
    <location>
        <begin position="271"/>
        <end position="297"/>
    </location>
</feature>
<accession>A0A495EA45</accession>
<keyword evidence="4" id="KW-1003">Cell membrane</keyword>
<dbReference type="Proteomes" id="UP000276055">
    <property type="component" value="Unassembled WGS sequence"/>
</dbReference>
<evidence type="ECO:0000259" key="10">
    <source>
        <dbReference type="PROSITE" id="PS50928"/>
    </source>
</evidence>
<keyword evidence="3 8" id="KW-0813">Transport</keyword>
<feature type="transmembrane region" description="Helical" evidence="8">
    <location>
        <begin position="179"/>
        <end position="200"/>
    </location>
</feature>
<dbReference type="InterPro" id="IPR035906">
    <property type="entry name" value="MetI-like_sf"/>
</dbReference>
<feature type="transmembrane region" description="Helical" evidence="8">
    <location>
        <begin position="34"/>
        <end position="61"/>
    </location>
</feature>
<evidence type="ECO:0000256" key="4">
    <source>
        <dbReference type="ARBA" id="ARBA00022475"/>
    </source>
</evidence>
<dbReference type="GO" id="GO:0055085">
    <property type="term" value="P:transmembrane transport"/>
    <property type="evidence" value="ECO:0007669"/>
    <property type="project" value="InterPro"/>
</dbReference>
<dbReference type="EMBL" id="RBIR01000009">
    <property type="protein sequence ID" value="RKR13794.1"/>
    <property type="molecule type" value="Genomic_DNA"/>
</dbReference>
<feature type="region of interest" description="Disordered" evidence="9">
    <location>
        <begin position="1"/>
        <end position="22"/>
    </location>
</feature>
<comment type="caution">
    <text evidence="11">The sequence shown here is derived from an EMBL/GenBank/DDBJ whole genome shotgun (WGS) entry which is preliminary data.</text>
</comment>
<name>A0A495EA45_9MICC</name>
<dbReference type="RefSeq" id="WP_120955054.1">
    <property type="nucleotide sequence ID" value="NZ_RBIR01000009.1"/>
</dbReference>
<proteinExistence type="inferred from homology"/>
<evidence type="ECO:0000256" key="1">
    <source>
        <dbReference type="ARBA" id="ARBA00004651"/>
    </source>
</evidence>
<evidence type="ECO:0000313" key="11">
    <source>
        <dbReference type="EMBL" id="RKR13794.1"/>
    </source>
</evidence>
<dbReference type="Gene3D" id="1.10.3720.10">
    <property type="entry name" value="MetI-like"/>
    <property type="match status" value="1"/>
</dbReference>
<feature type="domain" description="ABC transmembrane type-1" evidence="10">
    <location>
        <begin position="90"/>
        <end position="297"/>
    </location>
</feature>
<dbReference type="SUPFAM" id="SSF161098">
    <property type="entry name" value="MetI-like"/>
    <property type="match status" value="1"/>
</dbReference>
<dbReference type="PANTHER" id="PTHR42929:SF1">
    <property type="entry name" value="INNER MEMBRANE ABC TRANSPORTER PERMEASE PROTEIN YDCU-RELATED"/>
    <property type="match status" value="1"/>
</dbReference>
<dbReference type="Pfam" id="PF00528">
    <property type="entry name" value="BPD_transp_1"/>
    <property type="match status" value="1"/>
</dbReference>
<dbReference type="AlphaFoldDB" id="A0A495EA45"/>
<evidence type="ECO:0000256" key="6">
    <source>
        <dbReference type="ARBA" id="ARBA00022989"/>
    </source>
</evidence>
<keyword evidence="6 8" id="KW-1133">Transmembrane helix</keyword>
<comment type="similarity">
    <text evidence="2">Belongs to the binding-protein-dependent transport system permease family. CysTW subfamily.</text>
</comment>
<evidence type="ECO:0000256" key="9">
    <source>
        <dbReference type="SAM" id="MobiDB-lite"/>
    </source>
</evidence>
<gene>
    <name evidence="11" type="ORF">C8D78_3456</name>
</gene>
<evidence type="ECO:0000313" key="12">
    <source>
        <dbReference type="Proteomes" id="UP000276055"/>
    </source>
</evidence>
<dbReference type="OrthoDB" id="9808619at2"/>
<comment type="subcellular location">
    <subcellularLocation>
        <location evidence="1 8">Cell membrane</location>
        <topology evidence="1 8">Multi-pass membrane protein</topology>
    </subcellularLocation>
</comment>
<evidence type="ECO:0000256" key="3">
    <source>
        <dbReference type="ARBA" id="ARBA00022448"/>
    </source>
</evidence>
<reference evidence="11 12" key="1">
    <citation type="submission" date="2018-10" db="EMBL/GenBank/DDBJ databases">
        <title>Genomic Encyclopedia of Type Strains, Phase IV (KMG-IV): sequencing the most valuable type-strain genomes for metagenomic binning, comparative biology and taxonomic classification.</title>
        <authorList>
            <person name="Goeker M."/>
        </authorList>
    </citation>
    <scope>NUCLEOTIDE SEQUENCE [LARGE SCALE GENOMIC DNA]</scope>
    <source>
        <strain evidence="11 12">DSM 25586</strain>
    </source>
</reference>